<dbReference type="SUPFAM" id="SSF90123">
    <property type="entry name" value="ABC transporter transmembrane region"/>
    <property type="match status" value="2"/>
</dbReference>
<dbReference type="GO" id="GO:0005774">
    <property type="term" value="C:vacuolar membrane"/>
    <property type="evidence" value="ECO:0007669"/>
    <property type="project" value="UniProtKB-SubCell"/>
</dbReference>
<evidence type="ECO:0000259" key="14">
    <source>
        <dbReference type="PROSITE" id="PS50929"/>
    </source>
</evidence>
<evidence type="ECO:0000256" key="8">
    <source>
        <dbReference type="ARBA" id="ARBA00022989"/>
    </source>
</evidence>
<dbReference type="FunFam" id="3.40.50.300:FF:000997">
    <property type="entry name" value="Multidrug resistance-associated protein 1"/>
    <property type="match status" value="1"/>
</dbReference>
<evidence type="ECO:0000256" key="11">
    <source>
        <dbReference type="ARBA" id="ARBA00047523"/>
    </source>
</evidence>
<feature type="transmembrane region" description="Helical" evidence="12">
    <location>
        <begin position="254"/>
        <end position="273"/>
    </location>
</feature>
<evidence type="ECO:0000256" key="3">
    <source>
        <dbReference type="ARBA" id="ARBA00022448"/>
    </source>
</evidence>
<dbReference type="OrthoDB" id="6424199at2759"/>
<dbReference type="GO" id="GO:0016887">
    <property type="term" value="F:ATP hydrolysis activity"/>
    <property type="evidence" value="ECO:0007669"/>
    <property type="project" value="InterPro"/>
</dbReference>
<organism evidence="15 16">
    <name type="scientific">Trichonephila inaurata madagascariensis</name>
    <dbReference type="NCBI Taxonomy" id="2747483"/>
    <lineage>
        <taxon>Eukaryota</taxon>
        <taxon>Metazoa</taxon>
        <taxon>Ecdysozoa</taxon>
        <taxon>Arthropoda</taxon>
        <taxon>Chelicerata</taxon>
        <taxon>Arachnida</taxon>
        <taxon>Araneae</taxon>
        <taxon>Araneomorphae</taxon>
        <taxon>Entelegynae</taxon>
        <taxon>Araneoidea</taxon>
        <taxon>Nephilidae</taxon>
        <taxon>Trichonephila</taxon>
        <taxon>Trichonephila inaurata</taxon>
    </lineage>
</organism>
<dbReference type="SMART" id="SM00382">
    <property type="entry name" value="AAA"/>
    <property type="match status" value="1"/>
</dbReference>
<dbReference type="GO" id="GO:0015431">
    <property type="term" value="F:ABC-type glutathione S-conjugate transporter activity"/>
    <property type="evidence" value="ECO:0007669"/>
    <property type="project" value="UniProtKB-EC"/>
</dbReference>
<dbReference type="InterPro" id="IPR027417">
    <property type="entry name" value="P-loop_NTPase"/>
</dbReference>
<dbReference type="EC" id="7.6.2.3" evidence="10"/>
<evidence type="ECO:0000256" key="5">
    <source>
        <dbReference type="ARBA" id="ARBA00022737"/>
    </source>
</evidence>
<evidence type="ECO:0000259" key="13">
    <source>
        <dbReference type="PROSITE" id="PS50893"/>
    </source>
</evidence>
<feature type="transmembrane region" description="Helical" evidence="12">
    <location>
        <begin position="32"/>
        <end position="50"/>
    </location>
</feature>
<dbReference type="FunFam" id="1.20.1560.10:FF:000001">
    <property type="entry name" value="ATP-binding cassette subfamily C member 1"/>
    <property type="match status" value="1"/>
</dbReference>
<dbReference type="InterPro" id="IPR050173">
    <property type="entry name" value="ABC_transporter_C-like"/>
</dbReference>
<dbReference type="PROSITE" id="PS50929">
    <property type="entry name" value="ABC_TM1F"/>
    <property type="match status" value="2"/>
</dbReference>
<keyword evidence="8 12" id="KW-1133">Transmembrane helix</keyword>
<evidence type="ECO:0000256" key="1">
    <source>
        <dbReference type="ARBA" id="ARBA00004128"/>
    </source>
</evidence>
<feature type="transmembrane region" description="Helical" evidence="12">
    <location>
        <begin position="71"/>
        <end position="90"/>
    </location>
</feature>
<evidence type="ECO:0000256" key="4">
    <source>
        <dbReference type="ARBA" id="ARBA00022692"/>
    </source>
</evidence>
<dbReference type="InterPro" id="IPR036640">
    <property type="entry name" value="ABC1_TM_sf"/>
</dbReference>
<proteinExistence type="inferred from homology"/>
<keyword evidence="9 12" id="KW-0472">Membrane</keyword>
<dbReference type="InterPro" id="IPR003593">
    <property type="entry name" value="AAA+_ATPase"/>
</dbReference>
<evidence type="ECO:0000256" key="2">
    <source>
        <dbReference type="ARBA" id="ARBA00009726"/>
    </source>
</evidence>
<evidence type="ECO:0000256" key="7">
    <source>
        <dbReference type="ARBA" id="ARBA00022840"/>
    </source>
</evidence>
<feature type="domain" description="ABC transporter" evidence="13">
    <location>
        <begin position="214"/>
        <end position="444"/>
    </location>
</feature>
<dbReference type="Pfam" id="PF00005">
    <property type="entry name" value="ABC_tran"/>
    <property type="match status" value="2"/>
</dbReference>
<evidence type="ECO:0000256" key="12">
    <source>
        <dbReference type="SAM" id="Phobius"/>
    </source>
</evidence>
<dbReference type="PANTHER" id="PTHR24223:SF443">
    <property type="entry name" value="MULTIDRUG-RESISTANCE LIKE PROTEIN 1, ISOFORM I"/>
    <property type="match status" value="1"/>
</dbReference>
<dbReference type="EMBL" id="BMAV01013909">
    <property type="protein sequence ID" value="GFY61915.1"/>
    <property type="molecule type" value="Genomic_DNA"/>
</dbReference>
<feature type="domain" description="ABC transporter" evidence="13">
    <location>
        <begin position="848"/>
        <end position="1082"/>
    </location>
</feature>
<keyword evidence="6" id="KW-0547">Nucleotide-binding</keyword>
<feature type="transmembrane region" description="Helical" evidence="12">
    <location>
        <begin position="642"/>
        <end position="663"/>
    </location>
</feature>
<keyword evidence="3" id="KW-0813">Transport</keyword>
<comment type="similarity">
    <text evidence="2">Belongs to the ABC transporter superfamily. ABCC family. Conjugate transporter (TC 3.A.1.208) subfamily.</text>
</comment>
<dbReference type="SUPFAM" id="SSF52540">
    <property type="entry name" value="P-loop containing nucleoside triphosphate hydrolases"/>
    <property type="match status" value="2"/>
</dbReference>
<dbReference type="InterPro" id="IPR017871">
    <property type="entry name" value="ABC_transporter-like_CS"/>
</dbReference>
<evidence type="ECO:0000256" key="6">
    <source>
        <dbReference type="ARBA" id="ARBA00022741"/>
    </source>
</evidence>
<dbReference type="AlphaFoldDB" id="A0A8X6XX58"/>
<dbReference type="PROSITE" id="PS00211">
    <property type="entry name" value="ABC_TRANSPORTER_1"/>
    <property type="match status" value="1"/>
</dbReference>
<keyword evidence="4 12" id="KW-0812">Transmembrane</keyword>
<dbReference type="Pfam" id="PF00664">
    <property type="entry name" value="ABC_membrane"/>
    <property type="match status" value="2"/>
</dbReference>
<feature type="transmembrane region" description="Helical" evidence="12">
    <location>
        <begin position="224"/>
        <end position="248"/>
    </location>
</feature>
<dbReference type="CDD" id="cd03244">
    <property type="entry name" value="ABCC_MRP_domain2"/>
    <property type="match status" value="1"/>
</dbReference>
<dbReference type="Proteomes" id="UP000886998">
    <property type="component" value="Unassembled WGS sequence"/>
</dbReference>
<dbReference type="GO" id="GO:0005524">
    <property type="term" value="F:ATP binding"/>
    <property type="evidence" value="ECO:0007669"/>
    <property type="project" value="UniProtKB-KW"/>
</dbReference>
<evidence type="ECO:0000313" key="15">
    <source>
        <dbReference type="EMBL" id="GFY61915.1"/>
    </source>
</evidence>
<comment type="subcellular location">
    <subcellularLocation>
        <location evidence="1">Vacuole membrane</location>
        <topology evidence="1">Multi-pass membrane protein</topology>
    </subcellularLocation>
</comment>
<evidence type="ECO:0000313" key="16">
    <source>
        <dbReference type="Proteomes" id="UP000886998"/>
    </source>
</evidence>
<dbReference type="FunFam" id="3.40.50.300:FF:000074">
    <property type="entry name" value="Multidrug resistance-associated protein 5 isoform 1"/>
    <property type="match status" value="1"/>
</dbReference>
<feature type="transmembrane region" description="Helical" evidence="12">
    <location>
        <begin position="571"/>
        <end position="597"/>
    </location>
</feature>
<comment type="caution">
    <text evidence="15">The sequence shown here is derived from an EMBL/GenBank/DDBJ whole genome shotgun (WGS) entry which is preliminary data.</text>
</comment>
<sequence>MNGNFCSDQFWDVNQTWNNQVPQFSTCFEDTIFISLPCLSFCLILFLNLCCLPRSLSENTLPWTWLNISKICLSFILLTLSCVWCGIIVRDTYYDHDVPYSSLMSSCSKVAVFFLVTIVMLKHRLCGVTTSIALSIFCRIIDFSKNDFYSWRGYFYAILIFLTDFVGKITLNHNVHLMSLSSIQLQSALMGALFRKNLTMSTAARKDHASGALMSLLSVDVKRIQWFTIQFSTLIAAPLRIILIIVIMWQYIGISTLAGIGIIAILFPISYFVSRVGWKYSGSVAYVPQVTWVLNRSLKDNILLVKHMVEDKYNKVLDLCCLRPDLEILPAGDLTEIGEKGVNLSGGQKLRVNLAQAVYQDKDIYLLDDPLSAVDVHVRKTLFSDVIGNTGLLGNKTRILVTHDVSVLQDVDLIVSMKDGEIDEIGSYNDLMNKKGSFASFVEEHSNVKEAEEVAAETGGLTISRLNSKDSAASKDYEMGDQMIINAAKCLENSEEEIEFRLTDDERMEVGGVHRLVYWNYAKQMGVHFLIGGALGYLLYAAFEAGANIWLSKWSSDVSSHNGTSNTIWRLSMYGTLGLAQVFSSLLGSLLLVLGATRASERYHRFMLDSVMKSPMFFFDTTPVGRIINRFTTDLEVLDNQLIYRIEGWFNCIFSAIASFTIIAMNTPIFLASLAPLGLIYYFIQKLHLNTFRQIKRLESTGRSPIYSLFMESIQGVSSITAYGVQKDFIETFEEKVDKYFVCVFNSFVCNRWLGFCLNTLGSLIIFIATLLAIQGRHTLSPAVVGLIVTYSLTVTESLKWLVRMNSELEDKSISVERVNEFCHLKPEAPWDLSCEGLTNDWPQNGHISFDEYSTRYRENLDLVLKEVNLSIEAAEKVGIIGRTGAGKSSITLALFRIIEPVSGTIRIDNIDITKIGLHNLRSKLTIIPQDPVLFNGTLRMNLDPNNEHSDGEIWESLEKSYLKTFVSNLNEALEYNVEEGGANLSAGQRQLVCLARALLKNSKILVLDEATASVDMETDSLIQNTIRTAFNDRTVITIAHRINTVLDYDKIVVLENGNIVEIGNPTNLLEDQSSRFYLMNKEAGLI</sequence>
<feature type="transmembrane region" description="Helical" evidence="12">
    <location>
        <begin position="110"/>
        <end position="141"/>
    </location>
</feature>
<feature type="domain" description="ABC transmembrane type-1" evidence="14">
    <location>
        <begin position="139"/>
        <end position="281"/>
    </location>
</feature>
<dbReference type="Gene3D" id="3.40.50.300">
    <property type="entry name" value="P-loop containing nucleotide triphosphate hydrolases"/>
    <property type="match status" value="2"/>
</dbReference>
<keyword evidence="16" id="KW-1185">Reference proteome</keyword>
<name>A0A8X6XX58_9ARAC</name>
<feature type="domain" description="ABC transmembrane type-1" evidence="14">
    <location>
        <begin position="531"/>
        <end position="811"/>
    </location>
</feature>
<protein>
    <recommendedName>
        <fullName evidence="10">ABC-type glutathione-S-conjugate transporter</fullName>
        <ecNumber evidence="10">7.6.2.3</ecNumber>
    </recommendedName>
</protein>
<gene>
    <name evidence="15" type="primary">Abcc1</name>
    <name evidence="15" type="ORF">TNIN_306281</name>
</gene>
<dbReference type="CDD" id="cd18603">
    <property type="entry name" value="ABC_6TM_MRP1_2_3_6_D2_like"/>
    <property type="match status" value="1"/>
</dbReference>
<comment type="catalytic activity">
    <reaction evidence="11">
        <text>leukotriene C4(in) + ATP + H2O = leukotriene C4(out) + ADP + phosphate + H(+)</text>
        <dbReference type="Rhea" id="RHEA:38963"/>
        <dbReference type="ChEBI" id="CHEBI:15377"/>
        <dbReference type="ChEBI" id="CHEBI:15378"/>
        <dbReference type="ChEBI" id="CHEBI:30616"/>
        <dbReference type="ChEBI" id="CHEBI:43474"/>
        <dbReference type="ChEBI" id="CHEBI:57973"/>
        <dbReference type="ChEBI" id="CHEBI:456216"/>
    </reaction>
    <physiologicalReaction direction="left-to-right" evidence="11">
        <dbReference type="Rhea" id="RHEA:38964"/>
    </physiologicalReaction>
</comment>
<keyword evidence="5" id="KW-0677">Repeat</keyword>
<feature type="transmembrane region" description="Helical" evidence="12">
    <location>
        <begin position="753"/>
        <end position="774"/>
    </location>
</feature>
<evidence type="ECO:0000256" key="10">
    <source>
        <dbReference type="ARBA" id="ARBA00024220"/>
    </source>
</evidence>
<dbReference type="InterPro" id="IPR003439">
    <property type="entry name" value="ABC_transporter-like_ATP-bd"/>
</dbReference>
<reference evidence="15" key="1">
    <citation type="submission" date="2020-08" db="EMBL/GenBank/DDBJ databases">
        <title>Multicomponent nature underlies the extraordinary mechanical properties of spider dragline silk.</title>
        <authorList>
            <person name="Kono N."/>
            <person name="Nakamura H."/>
            <person name="Mori M."/>
            <person name="Yoshida Y."/>
            <person name="Ohtoshi R."/>
            <person name="Malay A.D."/>
            <person name="Moran D.A.P."/>
            <person name="Tomita M."/>
            <person name="Numata K."/>
            <person name="Arakawa K."/>
        </authorList>
    </citation>
    <scope>NUCLEOTIDE SEQUENCE</scope>
</reference>
<feature type="transmembrane region" description="Helical" evidence="12">
    <location>
        <begin position="529"/>
        <end position="551"/>
    </location>
</feature>
<feature type="transmembrane region" description="Helical" evidence="12">
    <location>
        <begin position="153"/>
        <end position="171"/>
    </location>
</feature>
<dbReference type="PANTHER" id="PTHR24223">
    <property type="entry name" value="ATP-BINDING CASSETTE SUB-FAMILY C"/>
    <property type="match status" value="1"/>
</dbReference>
<dbReference type="PROSITE" id="PS50893">
    <property type="entry name" value="ABC_TRANSPORTER_2"/>
    <property type="match status" value="2"/>
</dbReference>
<dbReference type="InterPro" id="IPR011527">
    <property type="entry name" value="ABC1_TM_dom"/>
</dbReference>
<evidence type="ECO:0000256" key="9">
    <source>
        <dbReference type="ARBA" id="ARBA00023136"/>
    </source>
</evidence>
<dbReference type="Gene3D" id="1.20.1560.10">
    <property type="entry name" value="ABC transporter type 1, transmembrane domain"/>
    <property type="match status" value="1"/>
</dbReference>
<feature type="transmembrane region" description="Helical" evidence="12">
    <location>
        <begin position="669"/>
        <end position="689"/>
    </location>
</feature>
<keyword evidence="7" id="KW-0067">ATP-binding</keyword>
<accession>A0A8X6XX58</accession>